<proteinExistence type="predicted"/>
<evidence type="ECO:0000256" key="2">
    <source>
        <dbReference type="ARBA" id="ARBA00023125"/>
    </source>
</evidence>
<dbReference type="InterPro" id="IPR050204">
    <property type="entry name" value="AraC_XylS_family_regulators"/>
</dbReference>
<evidence type="ECO:0000259" key="5">
    <source>
        <dbReference type="PROSITE" id="PS01124"/>
    </source>
</evidence>
<dbReference type="PANTHER" id="PTHR46796">
    <property type="entry name" value="HTH-TYPE TRANSCRIPTIONAL ACTIVATOR RHAS-RELATED"/>
    <property type="match status" value="1"/>
</dbReference>
<dbReference type="InterPro" id="IPR011051">
    <property type="entry name" value="RmlC_Cupin_sf"/>
</dbReference>
<dbReference type="Gene3D" id="1.10.10.60">
    <property type="entry name" value="Homeodomain-like"/>
    <property type="match status" value="1"/>
</dbReference>
<sequence>MLVLGPDFESHLHSHHAVQLAIGLEGDLRMRSTSTQPWSASSAFLVPPNVPHEFDAQGSTCALFYLFPGGKAYTGLQKLHGGSAIEALSVSPEIMQTLRKISASDSREQALADQVCSLLFESPATATQTPQDPRFEAVLGWINRHLDQPIKLAELASAVGISESWISHRFRQYEGVTLRRYVLCNRLRNALHEALKGYSLTDAAHRAGFSDSAHFTRTFRDAYGICPSFVLSRSEPCQVFWLNDESHSTNG</sequence>
<dbReference type="SMART" id="SM00342">
    <property type="entry name" value="HTH_ARAC"/>
    <property type="match status" value="1"/>
</dbReference>
<gene>
    <name evidence="6" type="ORF">PMYSY11_2651</name>
</gene>
<evidence type="ECO:0000256" key="1">
    <source>
        <dbReference type="ARBA" id="ARBA00023015"/>
    </source>
</evidence>
<comment type="function">
    <text evidence="4">Regulatory protein of the TOL plasmid xyl operons. XylS activates the xylXYZLTEGFJQKIH operon required for the degradation of toluene, m-xylene and p-xylene.</text>
</comment>
<dbReference type="GO" id="GO:0043565">
    <property type="term" value="F:sequence-specific DNA binding"/>
    <property type="evidence" value="ECO:0007669"/>
    <property type="project" value="InterPro"/>
</dbReference>
<dbReference type="PROSITE" id="PS01124">
    <property type="entry name" value="HTH_ARAC_FAMILY_2"/>
    <property type="match status" value="1"/>
</dbReference>
<keyword evidence="3" id="KW-0804">Transcription</keyword>
<dbReference type="InterPro" id="IPR014710">
    <property type="entry name" value="RmlC-like_jellyroll"/>
</dbReference>
<evidence type="ECO:0000256" key="4">
    <source>
        <dbReference type="ARBA" id="ARBA00037345"/>
    </source>
</evidence>
<dbReference type="InterPro" id="IPR018060">
    <property type="entry name" value="HTH_AraC"/>
</dbReference>
<dbReference type="SUPFAM" id="SSF46689">
    <property type="entry name" value="Homeodomain-like"/>
    <property type="match status" value="2"/>
</dbReference>
<evidence type="ECO:0000256" key="3">
    <source>
        <dbReference type="ARBA" id="ARBA00023163"/>
    </source>
</evidence>
<evidence type="ECO:0000313" key="6">
    <source>
        <dbReference type="EMBL" id="VEV97696.1"/>
    </source>
</evidence>
<dbReference type="GO" id="GO:0003700">
    <property type="term" value="F:DNA-binding transcription factor activity"/>
    <property type="evidence" value="ECO:0007669"/>
    <property type="project" value="InterPro"/>
</dbReference>
<keyword evidence="2" id="KW-0238">DNA-binding</keyword>
<dbReference type="SUPFAM" id="SSF51182">
    <property type="entry name" value="RmlC-like cupins"/>
    <property type="match status" value="1"/>
</dbReference>
<dbReference type="InterPro" id="IPR009057">
    <property type="entry name" value="Homeodomain-like_sf"/>
</dbReference>
<keyword evidence="1" id="KW-0805">Transcription regulation</keyword>
<protein>
    <recommendedName>
        <fullName evidence="5">HTH araC/xylS-type domain-containing protein</fullName>
    </recommendedName>
</protein>
<feature type="domain" description="HTH araC/xylS-type" evidence="5">
    <location>
        <begin position="136"/>
        <end position="233"/>
    </location>
</feature>
<organism evidence="6">
    <name type="scientific">Pseudomonas marincola</name>
    <dbReference type="NCBI Taxonomy" id="437900"/>
    <lineage>
        <taxon>Bacteria</taxon>
        <taxon>Pseudomonadati</taxon>
        <taxon>Pseudomonadota</taxon>
        <taxon>Gammaproteobacteria</taxon>
        <taxon>Pseudomonadales</taxon>
        <taxon>Pseudomonadaceae</taxon>
        <taxon>Pseudomonas</taxon>
    </lineage>
</organism>
<dbReference type="RefSeq" id="WP_150548488.1">
    <property type="nucleotide sequence ID" value="NZ_LR215729.2"/>
</dbReference>
<accession>A0A653E6R3</accession>
<reference evidence="6" key="1">
    <citation type="submission" date="2019-02" db="EMBL/GenBank/DDBJ databases">
        <authorList>
            <consortium name="Genoscope - CEA"/>
            <person name="William W."/>
        </authorList>
    </citation>
    <scope>NUCLEOTIDE SEQUENCE [LARGE SCALE GENOMIC DNA]</scope>
    <source>
        <strain evidence="6">YSy11</strain>
    </source>
</reference>
<dbReference type="Gene3D" id="2.60.120.10">
    <property type="entry name" value="Jelly Rolls"/>
    <property type="match status" value="1"/>
</dbReference>
<dbReference type="Pfam" id="PF12833">
    <property type="entry name" value="HTH_18"/>
    <property type="match status" value="1"/>
</dbReference>
<name>A0A653E6R3_9PSED</name>
<dbReference type="EMBL" id="LR215729">
    <property type="protein sequence ID" value="VEV97696.1"/>
    <property type="molecule type" value="Genomic_DNA"/>
</dbReference>
<dbReference type="AlphaFoldDB" id="A0A653E6R3"/>